<dbReference type="Gene3D" id="2.60.120.200">
    <property type="match status" value="1"/>
</dbReference>
<evidence type="ECO:0008006" key="7">
    <source>
        <dbReference type="Google" id="ProtNLM"/>
    </source>
</evidence>
<feature type="domain" description="GH16" evidence="3">
    <location>
        <begin position="29"/>
        <end position="291"/>
    </location>
</feature>
<evidence type="ECO:0000259" key="4">
    <source>
        <dbReference type="PROSITE" id="PS52006"/>
    </source>
</evidence>
<dbReference type="CDD" id="cd09220">
    <property type="entry name" value="GH64-GluB-like"/>
    <property type="match status" value="1"/>
</dbReference>
<feature type="signal peptide" evidence="2">
    <location>
        <begin position="1"/>
        <end position="18"/>
    </location>
</feature>
<evidence type="ECO:0000313" key="5">
    <source>
        <dbReference type="EMBL" id="QPH16871.1"/>
    </source>
</evidence>
<accession>A0A7U3SNM9</accession>
<feature type="chain" id="PRO_5034939752" description="GH16 domain-containing protein" evidence="2">
    <location>
        <begin position="19"/>
        <end position="784"/>
    </location>
</feature>
<dbReference type="Gene3D" id="3.30.920.50">
    <property type="entry name" value="Beta-1,3-glucanase, C-terminal domain"/>
    <property type="match status" value="1"/>
</dbReference>
<dbReference type="Pfam" id="PF16483">
    <property type="entry name" value="Glyco_hydro_64"/>
    <property type="match status" value="1"/>
</dbReference>
<sequence length="784" mass="85481">MHRIWVLYLSLVVSPIAGQTCICGYAMTDDYAHKTGRVVFTDMLVTDFTSSNDISQNTDWTRQQFNVSAEAGRGSFGKSFQVGNVFSFPGSNVPGHQDLMRDAKSQRAMALRVGSLPTDIGAITAAEIDSNRNDMFWGSYRVVMKLPRNSGTCSAFFWYRNDTQEIDMEFLSREFNLATNVFPVNLVIHSRLSMQDGYDARKSGTLRRVELSFDPTSSFHEYRFDYLPGRVIFYADGLFLAEMKGDDVPSSGGHIILQHWSNGNPLWSGGPPSSDAIALVSSVRAYFNSSKDGHKDEKWDDECSNREKKGKMCVVSNKTPGNGSLNANPTDDNQPRPTAEEDSQGSHATVPTLGRLASLMVMCALLLPRMHGVGLAGKLKTSDGQVMELYVCVDSHLTIDHANVPRSRKMAPILNIVLRNETGAAQLYAHITGQDDKGVLILGSDGKTPYRPANPSDTLQPLGADCAIAIGSSGSSRTVSIPRIFGARIWFCRDKPLRFFINPGPALVEPSATNPSDTNYDLDWGFCELTWNQQELYANISYVDFVSLPVSLQLKTGDGKIKTVPGLPSDGLAKVCAGLLAQGKTDGKGWDKLVIRSSSGANMRALSPNSGSVLVNGLFDGYYQSYVDSVWNKYTSEDLTINTQFKWGDAVGRVKNGSLTFDGVGSFAKPSAGDIFTCNTGPFAGGQGVSDERLNIGARLAAAFNRSTLLINEKQPEGEKVDSYYRDAVTNHYSRICHDVSVQSRGYAFPYDDVGPSSGQDQSGFVNDPNPQELTVCVGMPLSG</sequence>
<dbReference type="InterPro" id="IPR037176">
    <property type="entry name" value="Osmotin/thaumatin-like_sf"/>
</dbReference>
<feature type="compositionally biased region" description="Polar residues" evidence="1">
    <location>
        <begin position="316"/>
        <end position="336"/>
    </location>
</feature>
<dbReference type="GO" id="GO:0004553">
    <property type="term" value="F:hydrolase activity, hydrolyzing O-glycosyl compounds"/>
    <property type="evidence" value="ECO:0007669"/>
    <property type="project" value="InterPro"/>
</dbReference>
<dbReference type="PANTHER" id="PTHR38165">
    <property type="match status" value="1"/>
</dbReference>
<dbReference type="EMBL" id="CP031390">
    <property type="protein sequence ID" value="QPH16871.1"/>
    <property type="molecule type" value="Genomic_DNA"/>
</dbReference>
<dbReference type="OrthoDB" id="5290283at2759"/>
<dbReference type="InterPro" id="IPR000757">
    <property type="entry name" value="Beta-glucanase-like"/>
</dbReference>
<evidence type="ECO:0000259" key="3">
    <source>
        <dbReference type="PROSITE" id="PS51762"/>
    </source>
</evidence>
<feature type="domain" description="GH64" evidence="4">
    <location>
        <begin position="411"/>
        <end position="765"/>
    </location>
</feature>
<dbReference type="InterPro" id="IPR013320">
    <property type="entry name" value="ConA-like_dom_sf"/>
</dbReference>
<dbReference type="InterPro" id="IPR032477">
    <property type="entry name" value="Glyco_hydro_64"/>
</dbReference>
<gene>
    <name evidence="5" type="ORF">C2857_001605</name>
</gene>
<dbReference type="CDD" id="cd00413">
    <property type="entry name" value="Glyco_hydrolase_16"/>
    <property type="match status" value="1"/>
</dbReference>
<organism evidence="5 6">
    <name type="scientific">Epichloe festucae (strain Fl1)</name>
    <dbReference type="NCBI Taxonomy" id="877507"/>
    <lineage>
        <taxon>Eukaryota</taxon>
        <taxon>Fungi</taxon>
        <taxon>Dikarya</taxon>
        <taxon>Ascomycota</taxon>
        <taxon>Pezizomycotina</taxon>
        <taxon>Sordariomycetes</taxon>
        <taxon>Hypocreomycetidae</taxon>
        <taxon>Hypocreales</taxon>
        <taxon>Clavicipitaceae</taxon>
        <taxon>Epichloe</taxon>
    </lineage>
</organism>
<dbReference type="InterPro" id="IPR042517">
    <property type="entry name" value="Glyco_hydro_64_N_2"/>
</dbReference>
<evidence type="ECO:0000256" key="2">
    <source>
        <dbReference type="SAM" id="SignalP"/>
    </source>
</evidence>
<reference evidence="5 6" key="1">
    <citation type="journal article" date="2018" name="PLoS Genet.">
        <title>Repeat elements organise 3D genome structure and mediate transcription in the filamentous fungus Epichloe festucae.</title>
        <authorList>
            <person name="Winter D.J."/>
            <person name="Ganley A.R.D."/>
            <person name="Young C.A."/>
            <person name="Liachko I."/>
            <person name="Schardl C.L."/>
            <person name="Dupont P.Y."/>
            <person name="Berry D."/>
            <person name="Ram A."/>
            <person name="Scott B."/>
            <person name="Cox M.P."/>
        </authorList>
    </citation>
    <scope>NUCLEOTIDE SEQUENCE [LARGE SCALE GENOMIC DNA]</scope>
    <source>
        <strain evidence="5 6">Fl1</strain>
    </source>
</reference>
<dbReference type="InterPro" id="IPR037398">
    <property type="entry name" value="Glyco_hydro_64_fam"/>
</dbReference>
<dbReference type="PROSITE" id="PS51762">
    <property type="entry name" value="GH16_2"/>
    <property type="match status" value="1"/>
</dbReference>
<evidence type="ECO:0000256" key="1">
    <source>
        <dbReference type="SAM" id="MobiDB-lite"/>
    </source>
</evidence>
<dbReference type="Pfam" id="PF00722">
    <property type="entry name" value="Glyco_hydro_16"/>
    <property type="match status" value="1"/>
</dbReference>
<dbReference type="AlphaFoldDB" id="A0A7U3SNM9"/>
<feature type="region of interest" description="Disordered" evidence="1">
    <location>
        <begin position="311"/>
        <end position="349"/>
    </location>
</feature>
<keyword evidence="6" id="KW-1185">Reference proteome</keyword>
<dbReference type="SUPFAM" id="SSF49899">
    <property type="entry name" value="Concanavalin A-like lectins/glucanases"/>
    <property type="match status" value="1"/>
</dbReference>
<dbReference type="PROSITE" id="PS52006">
    <property type="entry name" value="GH64"/>
    <property type="match status" value="1"/>
</dbReference>
<proteinExistence type="predicted"/>
<name>A0A7U3SNM9_EPIFF</name>
<dbReference type="GO" id="GO:0005975">
    <property type="term" value="P:carbohydrate metabolic process"/>
    <property type="evidence" value="ECO:0007669"/>
    <property type="project" value="InterPro"/>
</dbReference>
<dbReference type="Gene3D" id="2.60.110.10">
    <property type="entry name" value="Thaumatin"/>
    <property type="match status" value="1"/>
</dbReference>
<keyword evidence="2" id="KW-0732">Signal</keyword>
<protein>
    <recommendedName>
        <fullName evidence="7">GH16 domain-containing protein</fullName>
    </recommendedName>
</protein>
<dbReference type="Proteomes" id="UP000594364">
    <property type="component" value="Chromosome 6"/>
</dbReference>
<dbReference type="PANTHER" id="PTHR38165:SF1">
    <property type="entry name" value="GLUCANASE B"/>
    <property type="match status" value="1"/>
</dbReference>
<evidence type="ECO:0000313" key="6">
    <source>
        <dbReference type="Proteomes" id="UP000594364"/>
    </source>
</evidence>